<name>A0ABN7VNW5_GIGMA</name>
<dbReference type="SUPFAM" id="SSF52540">
    <property type="entry name" value="P-loop containing nucleoside triphosphate hydrolases"/>
    <property type="match status" value="1"/>
</dbReference>
<dbReference type="Gene3D" id="3.40.50.300">
    <property type="entry name" value="P-loop containing nucleotide triphosphate hydrolases"/>
    <property type="match status" value="1"/>
</dbReference>
<dbReference type="PANTHER" id="PTHR23274">
    <property type="entry name" value="DNA HELICASE-RELATED"/>
    <property type="match status" value="1"/>
</dbReference>
<reference evidence="1 2" key="1">
    <citation type="submission" date="2021-06" db="EMBL/GenBank/DDBJ databases">
        <authorList>
            <person name="Kallberg Y."/>
            <person name="Tangrot J."/>
            <person name="Rosling A."/>
        </authorList>
    </citation>
    <scope>NUCLEOTIDE SEQUENCE [LARGE SCALE GENOMIC DNA]</scope>
    <source>
        <strain evidence="1 2">120-4 pot B 10/14</strain>
    </source>
</reference>
<accession>A0ABN7VNW5</accession>
<evidence type="ECO:0000313" key="2">
    <source>
        <dbReference type="Proteomes" id="UP000789901"/>
    </source>
</evidence>
<organism evidence="1 2">
    <name type="scientific">Gigaspora margarita</name>
    <dbReference type="NCBI Taxonomy" id="4874"/>
    <lineage>
        <taxon>Eukaryota</taxon>
        <taxon>Fungi</taxon>
        <taxon>Fungi incertae sedis</taxon>
        <taxon>Mucoromycota</taxon>
        <taxon>Glomeromycotina</taxon>
        <taxon>Glomeromycetes</taxon>
        <taxon>Diversisporales</taxon>
        <taxon>Gigasporaceae</taxon>
        <taxon>Gigaspora</taxon>
    </lineage>
</organism>
<comment type="caution">
    <text evidence="1">The sequence shown here is derived from an EMBL/GenBank/DDBJ whole genome shotgun (WGS) entry which is preliminary data.</text>
</comment>
<sequence>MKVPQQNLKSLIDIVYPNINVVGMCNDNYLSERTILASRNQDVDCINQIILNILSGNQRIYDSADSTIIEEDRVIEARILCGDYAGQLTFIPCITLNPSTTELPIVFKRRQFPVRVAYAMTINKSQGQSVKHVGLDLRTPVFLHRQLYVALSRCTSPNSIKILFPQNSTNTVTTNIVYLKFF</sequence>
<protein>
    <submittedName>
        <fullName evidence="1">43057_t:CDS:1</fullName>
    </submittedName>
</protein>
<dbReference type="CDD" id="cd18809">
    <property type="entry name" value="SF1_C_RecD"/>
    <property type="match status" value="1"/>
</dbReference>
<gene>
    <name evidence="1" type="ORF">GMARGA_LOCUS20936</name>
</gene>
<dbReference type="Proteomes" id="UP000789901">
    <property type="component" value="Unassembled WGS sequence"/>
</dbReference>
<proteinExistence type="predicted"/>
<evidence type="ECO:0000313" key="1">
    <source>
        <dbReference type="EMBL" id="CAG8789101.1"/>
    </source>
</evidence>
<dbReference type="EMBL" id="CAJVQB010018870">
    <property type="protein sequence ID" value="CAG8789101.1"/>
    <property type="molecule type" value="Genomic_DNA"/>
</dbReference>
<dbReference type="InterPro" id="IPR027417">
    <property type="entry name" value="P-loop_NTPase"/>
</dbReference>
<keyword evidence="2" id="KW-1185">Reference proteome</keyword>
<dbReference type="PANTHER" id="PTHR23274:SF51">
    <property type="entry name" value="OS03G0423850 PROTEIN"/>
    <property type="match status" value="1"/>
</dbReference>